<evidence type="ECO:0000256" key="4">
    <source>
        <dbReference type="SAM" id="SignalP"/>
    </source>
</evidence>
<dbReference type="PANTHER" id="PTHR44943:SF8">
    <property type="entry name" value="TPR REPEAT-CONTAINING PROTEIN MJ0263"/>
    <property type="match status" value="1"/>
</dbReference>
<reference evidence="6" key="1">
    <citation type="journal article" date="2019" name="Int. J. Syst. Evol. Microbiol.">
        <title>The Global Catalogue of Microorganisms (GCM) 10K type strain sequencing project: providing services to taxonomists for standard genome sequencing and annotation.</title>
        <authorList>
            <consortium name="The Broad Institute Genomics Platform"/>
            <consortium name="The Broad Institute Genome Sequencing Center for Infectious Disease"/>
            <person name="Wu L."/>
            <person name="Ma J."/>
        </authorList>
    </citation>
    <scope>NUCLEOTIDE SEQUENCE [LARGE SCALE GENOMIC DNA]</scope>
    <source>
        <strain evidence="6">KCTC 52232</strain>
    </source>
</reference>
<feature type="repeat" description="TPR" evidence="3">
    <location>
        <begin position="97"/>
        <end position="130"/>
    </location>
</feature>
<dbReference type="RefSeq" id="WP_377130541.1">
    <property type="nucleotide sequence ID" value="NZ_JBHUON010000042.1"/>
</dbReference>
<dbReference type="SUPFAM" id="SSF48452">
    <property type="entry name" value="TPR-like"/>
    <property type="match status" value="1"/>
</dbReference>
<evidence type="ECO:0000256" key="1">
    <source>
        <dbReference type="ARBA" id="ARBA00022737"/>
    </source>
</evidence>
<dbReference type="PROSITE" id="PS50005">
    <property type="entry name" value="TPR"/>
    <property type="match status" value="2"/>
</dbReference>
<accession>A0ABW5XVD2</accession>
<dbReference type="Gene3D" id="1.25.40.10">
    <property type="entry name" value="Tetratricopeptide repeat domain"/>
    <property type="match status" value="2"/>
</dbReference>
<organism evidence="5 6">
    <name type="scientific">Mucilaginibacter antarcticus</name>
    <dbReference type="NCBI Taxonomy" id="1855725"/>
    <lineage>
        <taxon>Bacteria</taxon>
        <taxon>Pseudomonadati</taxon>
        <taxon>Bacteroidota</taxon>
        <taxon>Sphingobacteriia</taxon>
        <taxon>Sphingobacteriales</taxon>
        <taxon>Sphingobacteriaceae</taxon>
        <taxon>Mucilaginibacter</taxon>
    </lineage>
</organism>
<evidence type="ECO:0000256" key="2">
    <source>
        <dbReference type="ARBA" id="ARBA00022803"/>
    </source>
</evidence>
<dbReference type="Pfam" id="PF13181">
    <property type="entry name" value="TPR_8"/>
    <property type="match status" value="1"/>
</dbReference>
<keyword evidence="1" id="KW-0677">Repeat</keyword>
<dbReference type="InterPro" id="IPR019734">
    <property type="entry name" value="TPR_rpt"/>
</dbReference>
<dbReference type="SMART" id="SM00028">
    <property type="entry name" value="TPR"/>
    <property type="match status" value="3"/>
</dbReference>
<feature type="chain" id="PRO_5046008901" evidence="4">
    <location>
        <begin position="24"/>
        <end position="347"/>
    </location>
</feature>
<gene>
    <name evidence="5" type="ORF">ACFSYC_19495</name>
</gene>
<dbReference type="Proteomes" id="UP001597601">
    <property type="component" value="Unassembled WGS sequence"/>
</dbReference>
<proteinExistence type="predicted"/>
<evidence type="ECO:0000313" key="5">
    <source>
        <dbReference type="EMBL" id="MFD2866890.1"/>
    </source>
</evidence>
<evidence type="ECO:0000313" key="6">
    <source>
        <dbReference type="Proteomes" id="UP001597601"/>
    </source>
</evidence>
<protein>
    <submittedName>
        <fullName evidence="5">Tetratricopeptide repeat protein</fullName>
    </submittedName>
</protein>
<dbReference type="EMBL" id="JBHUON010000042">
    <property type="protein sequence ID" value="MFD2866890.1"/>
    <property type="molecule type" value="Genomic_DNA"/>
</dbReference>
<feature type="repeat" description="TPR" evidence="3">
    <location>
        <begin position="30"/>
        <end position="63"/>
    </location>
</feature>
<keyword evidence="2 3" id="KW-0802">TPR repeat</keyword>
<dbReference type="InterPro" id="IPR011990">
    <property type="entry name" value="TPR-like_helical_dom_sf"/>
</dbReference>
<keyword evidence="4" id="KW-0732">Signal</keyword>
<dbReference type="InterPro" id="IPR051685">
    <property type="entry name" value="Ycf3/AcsC/BcsC/TPR_MFPF"/>
</dbReference>
<name>A0ABW5XVD2_9SPHI</name>
<dbReference type="Pfam" id="PF14559">
    <property type="entry name" value="TPR_19"/>
    <property type="match status" value="1"/>
</dbReference>
<comment type="caution">
    <text evidence="5">The sequence shown here is derived from an EMBL/GenBank/DDBJ whole genome shotgun (WGS) entry which is preliminary data.</text>
</comment>
<feature type="signal peptide" evidence="4">
    <location>
        <begin position="1"/>
        <end position="23"/>
    </location>
</feature>
<sequence length="347" mass="38996">MIRPNFKILLTIVLIFCTATLFAQGMSAPVDALLREGTSLHDAKKYEEAIAKYDAALKMEPNNALVMYEKAFSFSASGKKDDALALLEKMVTADKSPRVFALLANIYDERKEFDKAVSYYKQGIAVAPKDGNLWYNLSISYIFQKKYAEADAAATEAIKINQKHANSQRTYAIANYNQGRYFNSILAWCNFLIMEPQTPRSVEALNYIKHMLYANVNGNNIKMSGTDKLTNVQQLAVSMAVTAGLMERKTIAAQNGTTVTALDSLTAALPAIFQVAAEQQDPKNTAFFNKYYANFFGDMAKTEYLDAFFRYITLSVFKNDNIAWLKEHQANINALVTWVNTKKRETE</sequence>
<evidence type="ECO:0000256" key="3">
    <source>
        <dbReference type="PROSITE-ProRule" id="PRU00339"/>
    </source>
</evidence>
<keyword evidence="6" id="KW-1185">Reference proteome</keyword>
<dbReference type="PROSITE" id="PS50293">
    <property type="entry name" value="TPR_REGION"/>
    <property type="match status" value="1"/>
</dbReference>
<dbReference type="PANTHER" id="PTHR44943">
    <property type="entry name" value="CELLULOSE SYNTHASE OPERON PROTEIN C"/>
    <property type="match status" value="1"/>
</dbReference>